<gene>
    <name evidence="2" type="ORF">ENV54_12795</name>
</gene>
<protein>
    <recommendedName>
        <fullName evidence="3">Peptidase</fullName>
    </recommendedName>
</protein>
<feature type="chain" id="PRO_5028033870" description="Peptidase" evidence="1">
    <location>
        <begin position="25"/>
        <end position="302"/>
    </location>
</feature>
<evidence type="ECO:0000313" key="2">
    <source>
        <dbReference type="EMBL" id="HGH62163.1"/>
    </source>
</evidence>
<evidence type="ECO:0000256" key="1">
    <source>
        <dbReference type="SAM" id="SignalP"/>
    </source>
</evidence>
<dbReference type="AlphaFoldDB" id="A0A7C4ATQ9"/>
<accession>A0A7C4ATQ9</accession>
<name>A0A7C4ATQ9_9BACT</name>
<dbReference type="EMBL" id="DTGT01000417">
    <property type="protein sequence ID" value="HGH62163.1"/>
    <property type="molecule type" value="Genomic_DNA"/>
</dbReference>
<comment type="caution">
    <text evidence="2">The sequence shown here is derived from an EMBL/GenBank/DDBJ whole genome shotgun (WGS) entry which is preliminary data.</text>
</comment>
<reference evidence="2" key="1">
    <citation type="journal article" date="2020" name="mSystems">
        <title>Genome- and Community-Level Interaction Insights into Carbon Utilization and Element Cycling Functions of Hydrothermarchaeota in Hydrothermal Sediment.</title>
        <authorList>
            <person name="Zhou Z."/>
            <person name="Liu Y."/>
            <person name="Xu W."/>
            <person name="Pan J."/>
            <person name="Luo Z.H."/>
            <person name="Li M."/>
        </authorList>
    </citation>
    <scope>NUCLEOTIDE SEQUENCE [LARGE SCALE GENOMIC DNA]</scope>
    <source>
        <strain evidence="2">SpSt-769</strain>
    </source>
</reference>
<feature type="signal peptide" evidence="1">
    <location>
        <begin position="1"/>
        <end position="24"/>
    </location>
</feature>
<proteinExistence type="predicted"/>
<organism evidence="2">
    <name type="scientific">Desulfomonile tiedjei</name>
    <dbReference type="NCBI Taxonomy" id="2358"/>
    <lineage>
        <taxon>Bacteria</taxon>
        <taxon>Pseudomonadati</taxon>
        <taxon>Thermodesulfobacteriota</taxon>
        <taxon>Desulfomonilia</taxon>
        <taxon>Desulfomonilales</taxon>
        <taxon>Desulfomonilaceae</taxon>
        <taxon>Desulfomonile</taxon>
    </lineage>
</organism>
<keyword evidence="1" id="KW-0732">Signal</keyword>
<evidence type="ECO:0008006" key="3">
    <source>
        <dbReference type="Google" id="ProtNLM"/>
    </source>
</evidence>
<sequence>MTWKRFLGGLCLAATVGIVSPTHAVTVNVTFADSAGEGFFDSTLGAARQAAFMYAMNLWASRLQGTVPVQVQASFDPLGGSASSAVLGQAGFTTVHANFSGAPLPNVWYPQPLANQLHGSDLSTQPDITAVFNSDVDGPVVLGSVGFYYGTDQNPGSDIDFVTIVLHEFGHGYGFVDLIDSNTGQWLSGVPDIYSLQLTQHGVGDFDTMTDAQRLAALTSNQVYFNGPNVVAAKSGDVKIYAPNPYESGSSISHWDPSNTPDLLMEPYYFGAHHDIDLTRQAFLDLGWTVLPPAAVEDWSIY</sequence>